<name>F3CER7_PSESG</name>
<accession>F3CER7</accession>
<proteinExistence type="predicted"/>
<protein>
    <submittedName>
        <fullName evidence="1">Insecticidal toxin protein</fullName>
    </submittedName>
</protein>
<comment type="caution">
    <text evidence="1">The sequence shown here is derived from an EMBL/GenBank/DDBJ whole genome shotgun (WGS) entry which is preliminary data.</text>
</comment>
<organism evidence="1 2">
    <name type="scientific">Pseudomonas savastanoi pv. glycinea str. race 4</name>
    <dbReference type="NCBI Taxonomy" id="875330"/>
    <lineage>
        <taxon>Bacteria</taxon>
        <taxon>Pseudomonadati</taxon>
        <taxon>Pseudomonadota</taxon>
        <taxon>Gammaproteobacteria</taxon>
        <taxon>Pseudomonadales</taxon>
        <taxon>Pseudomonadaceae</taxon>
        <taxon>Pseudomonas</taxon>
    </lineage>
</organism>
<dbReference type="AlphaFoldDB" id="F3CER7"/>
<gene>
    <name evidence="1" type="ORF">Pgy4_32906</name>
</gene>
<dbReference type="EMBL" id="ADWY01002032">
    <property type="protein sequence ID" value="EGH17759.1"/>
    <property type="molecule type" value="Genomic_DNA"/>
</dbReference>
<evidence type="ECO:0000313" key="1">
    <source>
        <dbReference type="EMBL" id="EGH17759.1"/>
    </source>
</evidence>
<feature type="non-terminal residue" evidence="1">
    <location>
        <position position="149"/>
    </location>
</feature>
<dbReference type="Gene3D" id="2.180.10.10">
    <property type="entry name" value="RHS repeat-associated core"/>
    <property type="match status" value="1"/>
</dbReference>
<feature type="non-terminal residue" evidence="1">
    <location>
        <position position="1"/>
    </location>
</feature>
<sequence length="149" mass="16039">CNQLIRNDDTAGSRFLNDYGLSGAALGEKRNFLQAPESPDWPLAEAERDALLDPVGLQTRWGFNALGEVLVQTDAMGNAQAFDMTVAGQLKAAELILVGAAQSHTLVREIHYNAIDQVEQETAGNGVISHFQYDPQDNRLAALNAMAAG</sequence>
<evidence type="ECO:0000313" key="2">
    <source>
        <dbReference type="Proteomes" id="UP000005466"/>
    </source>
</evidence>
<reference evidence="1 2" key="1">
    <citation type="journal article" date="2011" name="PLoS Pathog.">
        <title>Dynamic evolution of pathogenicity revealed by sequencing and comparative genomics of 19 Pseudomonas syringae isolates.</title>
        <authorList>
            <person name="Baltrus D.A."/>
            <person name="Nishimura M.T."/>
            <person name="Romanchuk A."/>
            <person name="Chang J.H."/>
            <person name="Mukhtar M.S."/>
            <person name="Cherkis K."/>
            <person name="Roach J."/>
            <person name="Grant S.R."/>
            <person name="Jones C.D."/>
            <person name="Dangl J.L."/>
        </authorList>
    </citation>
    <scope>NUCLEOTIDE SEQUENCE [LARGE SCALE GENOMIC DNA]</scope>
    <source>
        <strain evidence="2">race 4</strain>
    </source>
</reference>
<dbReference type="Proteomes" id="UP000005466">
    <property type="component" value="Unassembled WGS sequence"/>
</dbReference>